<reference evidence="3" key="1">
    <citation type="submission" date="2020-10" db="EMBL/GenBank/DDBJ databases">
        <title>High-Quality Genome Resource of Clonostachys rosea strain S41 by Oxford Nanopore Long-Read Sequencing.</title>
        <authorList>
            <person name="Wang H."/>
        </authorList>
    </citation>
    <scope>NUCLEOTIDE SEQUENCE</scope>
    <source>
        <strain evidence="3">S41</strain>
    </source>
</reference>
<evidence type="ECO:0000259" key="2">
    <source>
        <dbReference type="Pfam" id="PF11702"/>
    </source>
</evidence>
<accession>A0A8H7TT79</accession>
<proteinExistence type="predicted"/>
<dbReference type="Proteomes" id="UP000616885">
    <property type="component" value="Unassembled WGS sequence"/>
</dbReference>
<dbReference type="PANTHER" id="PTHR28014:SF1">
    <property type="entry name" value="NEGATIVE REGULATOR OF RAS-CAMP PATHWAY"/>
    <property type="match status" value="1"/>
</dbReference>
<dbReference type="InterPro" id="IPR053043">
    <property type="entry name" value="Ras-cAMP_regulatory"/>
</dbReference>
<dbReference type="PANTHER" id="PTHR28014">
    <property type="entry name" value="NEGATIVE REGULATOR OF RAS-CAMP PATHWAY"/>
    <property type="match status" value="1"/>
</dbReference>
<feature type="compositionally biased region" description="Acidic residues" evidence="1">
    <location>
        <begin position="92"/>
        <end position="110"/>
    </location>
</feature>
<evidence type="ECO:0000313" key="3">
    <source>
        <dbReference type="EMBL" id="KAF9758510.1"/>
    </source>
</evidence>
<feature type="region of interest" description="Disordered" evidence="1">
    <location>
        <begin position="150"/>
        <end position="213"/>
    </location>
</feature>
<dbReference type="GO" id="GO:0005737">
    <property type="term" value="C:cytoplasm"/>
    <property type="evidence" value="ECO:0007669"/>
    <property type="project" value="TreeGrafter"/>
</dbReference>
<feature type="compositionally biased region" description="Basic and acidic residues" evidence="1">
    <location>
        <begin position="185"/>
        <end position="194"/>
    </location>
</feature>
<name>A0A8H7TT79_BIOOC</name>
<evidence type="ECO:0000256" key="1">
    <source>
        <dbReference type="SAM" id="MobiDB-lite"/>
    </source>
</evidence>
<dbReference type="InterPro" id="IPR021711">
    <property type="entry name" value="DUF3295"/>
</dbReference>
<dbReference type="AlphaFoldDB" id="A0A8H7TT79"/>
<evidence type="ECO:0000313" key="4">
    <source>
        <dbReference type="Proteomes" id="UP000616885"/>
    </source>
</evidence>
<sequence length="302" mass="32828">MPPATAPESQKSVAGTEIPSSFLPHGAPRDAVPPTPFVLEQSMGLGESPKAKSMPNMIPQEKQASISRHPSGAIESVCEAEHIDETATGDETAVDDEDAVDSSDWEDSDNGNDNTDNKHFQRVNSVVLASASGKSLITLMLNANDLKNHASQSTSAIPQSRKPEGPSSVVSPNGSDDGPLVMRGSRQDPLKPNRDILQPTAQPIPTTDLDHGQAALSPRTNRRAMLATELSESLRRHLLWEWSQSSSTANAVLKRRHTSHDIPSLRQFPEKPCMKKTDDVNASSWNQYFVKESSHGYHSKGW</sequence>
<protein>
    <recommendedName>
        <fullName evidence="2">DUF3295 domain-containing protein</fullName>
    </recommendedName>
</protein>
<dbReference type="GO" id="GO:0031930">
    <property type="term" value="P:mitochondria-nucleus signaling pathway"/>
    <property type="evidence" value="ECO:0007669"/>
    <property type="project" value="TreeGrafter"/>
</dbReference>
<dbReference type="Pfam" id="PF11702">
    <property type="entry name" value="DUF3295"/>
    <property type="match status" value="1"/>
</dbReference>
<organism evidence="3 4">
    <name type="scientific">Bionectria ochroleuca</name>
    <name type="common">Gliocladium roseum</name>
    <dbReference type="NCBI Taxonomy" id="29856"/>
    <lineage>
        <taxon>Eukaryota</taxon>
        <taxon>Fungi</taxon>
        <taxon>Dikarya</taxon>
        <taxon>Ascomycota</taxon>
        <taxon>Pezizomycotina</taxon>
        <taxon>Sordariomycetes</taxon>
        <taxon>Hypocreomycetidae</taxon>
        <taxon>Hypocreales</taxon>
        <taxon>Bionectriaceae</taxon>
        <taxon>Clonostachys</taxon>
    </lineage>
</organism>
<dbReference type="GO" id="GO:0000122">
    <property type="term" value="P:negative regulation of transcription by RNA polymerase II"/>
    <property type="evidence" value="ECO:0007669"/>
    <property type="project" value="TreeGrafter"/>
</dbReference>
<dbReference type="EMBL" id="JADCTT010000001">
    <property type="protein sequence ID" value="KAF9758510.1"/>
    <property type="molecule type" value="Genomic_DNA"/>
</dbReference>
<gene>
    <name evidence="3" type="ORF">IM811_000204</name>
</gene>
<dbReference type="GO" id="GO:0006808">
    <property type="term" value="P:regulation of nitrogen utilization"/>
    <property type="evidence" value="ECO:0007669"/>
    <property type="project" value="TreeGrafter"/>
</dbReference>
<feature type="region of interest" description="Disordered" evidence="1">
    <location>
        <begin position="1"/>
        <end position="120"/>
    </location>
</feature>
<comment type="caution">
    <text evidence="3">The sequence shown here is derived from an EMBL/GenBank/DDBJ whole genome shotgun (WGS) entry which is preliminary data.</text>
</comment>
<feature type="domain" description="DUF3295" evidence="2">
    <location>
        <begin position="55"/>
        <end position="302"/>
    </location>
</feature>